<dbReference type="SUPFAM" id="SSF56399">
    <property type="entry name" value="ADP-ribosylation"/>
    <property type="match status" value="1"/>
</dbReference>
<feature type="domain" description="PARP catalytic" evidence="2">
    <location>
        <begin position="99"/>
        <end position="321"/>
    </location>
</feature>
<keyword evidence="4" id="KW-1185">Reference proteome</keyword>
<feature type="region of interest" description="Disordered" evidence="1">
    <location>
        <begin position="35"/>
        <end position="65"/>
    </location>
</feature>
<dbReference type="Proteomes" id="UP001412067">
    <property type="component" value="Unassembled WGS sequence"/>
</dbReference>
<evidence type="ECO:0000313" key="3">
    <source>
        <dbReference type="EMBL" id="KAK8958396.1"/>
    </source>
</evidence>
<reference evidence="3 4" key="1">
    <citation type="journal article" date="2022" name="Nat. Plants">
        <title>Genomes of leafy and leafless Platanthera orchids illuminate the evolution of mycoheterotrophy.</title>
        <authorList>
            <person name="Li M.H."/>
            <person name="Liu K.W."/>
            <person name="Li Z."/>
            <person name="Lu H.C."/>
            <person name="Ye Q.L."/>
            <person name="Zhang D."/>
            <person name="Wang J.Y."/>
            <person name="Li Y.F."/>
            <person name="Zhong Z.M."/>
            <person name="Liu X."/>
            <person name="Yu X."/>
            <person name="Liu D.K."/>
            <person name="Tu X.D."/>
            <person name="Liu B."/>
            <person name="Hao Y."/>
            <person name="Liao X.Y."/>
            <person name="Jiang Y.T."/>
            <person name="Sun W.H."/>
            <person name="Chen J."/>
            <person name="Chen Y.Q."/>
            <person name="Ai Y."/>
            <person name="Zhai J.W."/>
            <person name="Wu S.S."/>
            <person name="Zhou Z."/>
            <person name="Hsiao Y.Y."/>
            <person name="Wu W.L."/>
            <person name="Chen Y.Y."/>
            <person name="Lin Y.F."/>
            <person name="Hsu J.L."/>
            <person name="Li C.Y."/>
            <person name="Wang Z.W."/>
            <person name="Zhao X."/>
            <person name="Zhong W.Y."/>
            <person name="Ma X.K."/>
            <person name="Ma L."/>
            <person name="Huang J."/>
            <person name="Chen G.Z."/>
            <person name="Huang M.Z."/>
            <person name="Huang L."/>
            <person name="Peng D.H."/>
            <person name="Luo Y.B."/>
            <person name="Zou S.Q."/>
            <person name="Chen S.P."/>
            <person name="Lan S."/>
            <person name="Tsai W.C."/>
            <person name="Van de Peer Y."/>
            <person name="Liu Z.J."/>
        </authorList>
    </citation>
    <scope>NUCLEOTIDE SEQUENCE [LARGE SCALE GENOMIC DNA]</scope>
    <source>
        <strain evidence="3">Lor288</strain>
    </source>
</reference>
<proteinExistence type="predicted"/>
<comment type="caution">
    <text evidence="3">The sequence shown here is derived from an EMBL/GenBank/DDBJ whole genome shotgun (WGS) entry which is preliminary data.</text>
</comment>
<dbReference type="EMBL" id="JBBWWR010000012">
    <property type="protein sequence ID" value="KAK8958396.1"/>
    <property type="molecule type" value="Genomic_DNA"/>
</dbReference>
<name>A0ABR2M3B1_9ASPA</name>
<organism evidence="3 4">
    <name type="scientific">Platanthera guangdongensis</name>
    <dbReference type="NCBI Taxonomy" id="2320717"/>
    <lineage>
        <taxon>Eukaryota</taxon>
        <taxon>Viridiplantae</taxon>
        <taxon>Streptophyta</taxon>
        <taxon>Embryophyta</taxon>
        <taxon>Tracheophyta</taxon>
        <taxon>Spermatophyta</taxon>
        <taxon>Magnoliopsida</taxon>
        <taxon>Liliopsida</taxon>
        <taxon>Asparagales</taxon>
        <taxon>Orchidaceae</taxon>
        <taxon>Orchidoideae</taxon>
        <taxon>Orchideae</taxon>
        <taxon>Orchidinae</taxon>
        <taxon>Platanthera</taxon>
    </lineage>
</organism>
<dbReference type="PANTHER" id="PTHR32263">
    <property type="entry name" value="INACTIVE POLY [ADP-RIBOSE] POLYMERASE SRO4-RELATED"/>
    <property type="match status" value="1"/>
</dbReference>
<dbReference type="Gene3D" id="3.90.228.10">
    <property type="match status" value="1"/>
</dbReference>
<dbReference type="PROSITE" id="PS51059">
    <property type="entry name" value="PARP_CATALYTIC"/>
    <property type="match status" value="1"/>
</dbReference>
<evidence type="ECO:0000313" key="4">
    <source>
        <dbReference type="Proteomes" id="UP001412067"/>
    </source>
</evidence>
<protein>
    <submittedName>
        <fullName evidence="3">Inactive poly [ADP-ribose] polymerase SRO1</fullName>
    </submittedName>
</protein>
<feature type="compositionally biased region" description="Polar residues" evidence="1">
    <location>
        <begin position="47"/>
        <end position="58"/>
    </location>
</feature>
<evidence type="ECO:0000259" key="2">
    <source>
        <dbReference type="PROSITE" id="PS51059"/>
    </source>
</evidence>
<dbReference type="PANTHER" id="PTHR32263:SF19">
    <property type="entry name" value="OS03G0230300 PROTEIN"/>
    <property type="match status" value="1"/>
</dbReference>
<evidence type="ECO:0000256" key="1">
    <source>
        <dbReference type="SAM" id="MobiDB-lite"/>
    </source>
</evidence>
<sequence length="352" mass="39597">MSDLHASLSTNVDFLSKNVEKNFSSNRSIARREAAAIASRSPREKSSVNGRIESSSLSFERHGGSGGGQPFFFRVHIHDSEQSRTYLLVSSLRIRQCCDEIMEEVSSDRWPETKSLRDDEKLYKTVEKLFISSIKRFSPGTTITSIHRCLHTTPSGNSRLLSFGLQKRAAMEARGNANVKFEWHGASSSSIATIISQGFRKTNSRQLGLSSHGLDIHLSQPHSPYVSALLSEADEDGERHVMLCRIIMGNSEKVEAGSKQDRPSNEGFDSGIDDPVNPKWYVVWNTNMNKHIIPVYLVSFKSSSHSSGERKLMGARKLSNRPLCRLFTEIRMRLPSSKMQALKILYNQYRVN</sequence>
<dbReference type="InterPro" id="IPR012317">
    <property type="entry name" value="Poly(ADP-ribose)pol_cat_dom"/>
</dbReference>
<accession>A0ABR2M3B1</accession>
<dbReference type="InterPro" id="IPR044964">
    <property type="entry name" value="RCD1/SRO1-5"/>
</dbReference>
<gene>
    <name evidence="3" type="primary">SRO1</name>
    <name evidence="3" type="ORF">KSP40_PGU021570</name>
</gene>